<protein>
    <recommendedName>
        <fullName evidence="4">Aromatic amino acid beta-eliminating lyase/threonine aldolase domain-containing protein</fullName>
    </recommendedName>
</protein>
<evidence type="ECO:0000313" key="5">
    <source>
        <dbReference type="EMBL" id="HJF45352.1"/>
    </source>
</evidence>
<keyword evidence="3" id="KW-0663">Pyridoxal phosphate</keyword>
<dbReference type="InterPro" id="IPR001597">
    <property type="entry name" value="ArAA_b-elim_lyase/Thr_aldolase"/>
</dbReference>
<evidence type="ECO:0000313" key="6">
    <source>
        <dbReference type="Proteomes" id="UP000697330"/>
    </source>
</evidence>
<dbReference type="Proteomes" id="UP000697330">
    <property type="component" value="Unassembled WGS sequence"/>
</dbReference>
<proteinExistence type="inferred from homology"/>
<evidence type="ECO:0000256" key="2">
    <source>
        <dbReference type="ARBA" id="ARBA00006966"/>
    </source>
</evidence>
<feature type="domain" description="Aromatic amino acid beta-eliminating lyase/threonine aldolase" evidence="4">
    <location>
        <begin position="42"/>
        <end position="254"/>
    </location>
</feature>
<organism evidence="5 6">
    <name type="scientific">Thermophilibacter provencensis</name>
    <dbReference type="NCBI Taxonomy" id="1852386"/>
    <lineage>
        <taxon>Bacteria</taxon>
        <taxon>Bacillati</taxon>
        <taxon>Actinomycetota</taxon>
        <taxon>Coriobacteriia</taxon>
        <taxon>Coriobacteriales</taxon>
        <taxon>Atopobiaceae</taxon>
        <taxon>Thermophilibacter</taxon>
    </lineage>
</organism>
<dbReference type="GO" id="GO:0016829">
    <property type="term" value="F:lyase activity"/>
    <property type="evidence" value="ECO:0007669"/>
    <property type="project" value="InterPro"/>
</dbReference>
<evidence type="ECO:0000259" key="4">
    <source>
        <dbReference type="Pfam" id="PF01212"/>
    </source>
</evidence>
<sequence length="359" mass="38834">MPREPRLTMRMFRNDYSEGAAPEVLAALVATNDEQTPGYTEEGDAHCERARELVRAACGRDDVDVEFCVGGTSANVIGVTGLLRDWEGAVCTPDAHINVHETGAVAACGRTVLPTDDRDGFLTPEAAERVWRFQTSTGRHMTRPGCVYISNTTELGGVWDLARFDAICDWADDRGLPVFLDGARLGSALTSPAAGGLTLEHIAARCGAFYIGGTKNGLLMGEAMVISHPRLREAFPYLQKERGGLLAKGRLLGVQFEAAFARPADGGEALYWRLARSANERALRLRAGMCELGFTPYGDSASNQQFFVTSAEQRDAFEAACGAETFYDLGDGRVVTRFVCSWATGEKDVDELLAFAATL</sequence>
<dbReference type="Pfam" id="PF01212">
    <property type="entry name" value="Beta_elim_lyase"/>
    <property type="match status" value="1"/>
</dbReference>
<dbReference type="GO" id="GO:0006520">
    <property type="term" value="P:amino acid metabolic process"/>
    <property type="evidence" value="ECO:0007669"/>
    <property type="project" value="InterPro"/>
</dbReference>
<dbReference type="PANTHER" id="PTHR48097">
    <property type="entry name" value="L-THREONINE ALDOLASE-RELATED"/>
    <property type="match status" value="1"/>
</dbReference>
<gene>
    <name evidence="5" type="ORF">K8U72_06160</name>
</gene>
<dbReference type="Gene3D" id="3.90.1150.10">
    <property type="entry name" value="Aspartate Aminotransferase, domain 1"/>
    <property type="match status" value="1"/>
</dbReference>
<name>A0A921KL56_9ACTN</name>
<dbReference type="InterPro" id="IPR015421">
    <property type="entry name" value="PyrdxlP-dep_Trfase_major"/>
</dbReference>
<dbReference type="InterPro" id="IPR015422">
    <property type="entry name" value="PyrdxlP-dep_Trfase_small"/>
</dbReference>
<dbReference type="AlphaFoldDB" id="A0A921KL56"/>
<evidence type="ECO:0000256" key="3">
    <source>
        <dbReference type="ARBA" id="ARBA00022898"/>
    </source>
</evidence>
<dbReference type="Gene3D" id="3.40.640.10">
    <property type="entry name" value="Type I PLP-dependent aspartate aminotransferase-like (Major domain)"/>
    <property type="match status" value="1"/>
</dbReference>
<dbReference type="RefSeq" id="WP_274959134.1">
    <property type="nucleotide sequence ID" value="NZ_DYWQ01000090.1"/>
</dbReference>
<comment type="cofactor">
    <cofactor evidence="1">
        <name>pyridoxal 5'-phosphate</name>
        <dbReference type="ChEBI" id="CHEBI:597326"/>
    </cofactor>
</comment>
<comment type="caution">
    <text evidence="5">The sequence shown here is derived from an EMBL/GenBank/DDBJ whole genome shotgun (WGS) entry which is preliminary data.</text>
</comment>
<reference evidence="5" key="1">
    <citation type="journal article" date="2021" name="PeerJ">
        <title>Extensive microbial diversity within the chicken gut microbiome revealed by metagenomics and culture.</title>
        <authorList>
            <person name="Gilroy R."/>
            <person name="Ravi A."/>
            <person name="Getino M."/>
            <person name="Pursley I."/>
            <person name="Horton D.L."/>
            <person name="Alikhan N.F."/>
            <person name="Baker D."/>
            <person name="Gharbi K."/>
            <person name="Hall N."/>
            <person name="Watson M."/>
            <person name="Adriaenssens E.M."/>
            <person name="Foster-Nyarko E."/>
            <person name="Jarju S."/>
            <person name="Secka A."/>
            <person name="Antonio M."/>
            <person name="Oren A."/>
            <person name="Chaudhuri R.R."/>
            <person name="La Ragione R."/>
            <person name="Hildebrand F."/>
            <person name="Pallen M.J."/>
        </authorList>
    </citation>
    <scope>NUCLEOTIDE SEQUENCE</scope>
    <source>
        <strain evidence="5">CHK124-7917</strain>
    </source>
</reference>
<accession>A0A921KL56</accession>
<dbReference type="PANTHER" id="PTHR48097:SF5">
    <property type="entry name" value="LOW SPECIFICITY L-THREONINE ALDOLASE"/>
    <property type="match status" value="1"/>
</dbReference>
<dbReference type="EMBL" id="DYWQ01000090">
    <property type="protein sequence ID" value="HJF45352.1"/>
    <property type="molecule type" value="Genomic_DNA"/>
</dbReference>
<dbReference type="InterPro" id="IPR015424">
    <property type="entry name" value="PyrdxlP-dep_Trfase"/>
</dbReference>
<dbReference type="SUPFAM" id="SSF53383">
    <property type="entry name" value="PLP-dependent transferases"/>
    <property type="match status" value="1"/>
</dbReference>
<reference evidence="5" key="2">
    <citation type="submission" date="2021-09" db="EMBL/GenBank/DDBJ databases">
        <authorList>
            <person name="Gilroy R."/>
        </authorList>
    </citation>
    <scope>NUCLEOTIDE SEQUENCE</scope>
    <source>
        <strain evidence="5">CHK124-7917</strain>
    </source>
</reference>
<comment type="similarity">
    <text evidence="2">Belongs to the threonine aldolase family.</text>
</comment>
<evidence type="ECO:0000256" key="1">
    <source>
        <dbReference type="ARBA" id="ARBA00001933"/>
    </source>
</evidence>